<keyword evidence="4 6" id="KW-1133">Transmembrane helix</keyword>
<evidence type="ECO:0000256" key="2">
    <source>
        <dbReference type="ARBA" id="ARBA00009172"/>
    </source>
</evidence>
<feature type="transmembrane region" description="Helical" evidence="6">
    <location>
        <begin position="435"/>
        <end position="457"/>
    </location>
</feature>
<feature type="transmembrane region" description="Helical" evidence="6">
    <location>
        <begin position="53"/>
        <end position="74"/>
    </location>
</feature>
<keyword evidence="5 6" id="KW-0472">Membrane</keyword>
<dbReference type="Gene3D" id="1.20.1250.20">
    <property type="entry name" value="MFS general substrate transporter like domains"/>
    <property type="match status" value="1"/>
</dbReference>
<evidence type="ECO:0000256" key="3">
    <source>
        <dbReference type="ARBA" id="ARBA00022692"/>
    </source>
</evidence>
<organism evidence="8">
    <name type="scientific">Caenorhabditis remanei</name>
    <name type="common">Caenorhabditis vulgaris</name>
    <dbReference type="NCBI Taxonomy" id="31234"/>
    <lineage>
        <taxon>Eukaryota</taxon>
        <taxon>Metazoa</taxon>
        <taxon>Ecdysozoa</taxon>
        <taxon>Nematoda</taxon>
        <taxon>Chromadorea</taxon>
        <taxon>Rhabditida</taxon>
        <taxon>Rhabditina</taxon>
        <taxon>Rhabditomorpha</taxon>
        <taxon>Rhabditoidea</taxon>
        <taxon>Rhabditidae</taxon>
        <taxon>Peloderinae</taxon>
        <taxon>Caenorhabditis</taxon>
    </lineage>
</organism>
<feature type="transmembrane region" description="Helical" evidence="6">
    <location>
        <begin position="411"/>
        <end position="429"/>
    </location>
</feature>
<feature type="transmembrane region" description="Helical" evidence="6">
    <location>
        <begin position="300"/>
        <end position="324"/>
    </location>
</feature>
<feature type="transmembrane region" description="Helical" evidence="6">
    <location>
        <begin position="157"/>
        <end position="176"/>
    </location>
</feature>
<dbReference type="OMA" id="HNTERQF"/>
<evidence type="ECO:0000256" key="1">
    <source>
        <dbReference type="ARBA" id="ARBA00004141"/>
    </source>
</evidence>
<protein>
    <submittedName>
        <fullName evidence="7">Uncharacterized protein</fullName>
    </submittedName>
</protein>
<dbReference type="SUPFAM" id="SSF103473">
    <property type="entry name" value="MFS general substrate transporter"/>
    <property type="match status" value="1"/>
</dbReference>
<dbReference type="PANTHER" id="PTHR23294:SF18">
    <property type="entry name" value="UNC93-LIKE PROTEIN MFSD11"/>
    <property type="match status" value="1"/>
</dbReference>
<dbReference type="HOGENOM" id="CLU_025356_0_0_1"/>
<dbReference type="InterPro" id="IPR010291">
    <property type="entry name" value="Ion_channel_UNC-93"/>
</dbReference>
<keyword evidence="3 6" id="KW-0812">Transmembrane</keyword>
<dbReference type="InParanoid" id="E3LHM9"/>
<name>E3LHM9_CAERE</name>
<dbReference type="OrthoDB" id="5856527at2759"/>
<evidence type="ECO:0000313" key="7">
    <source>
        <dbReference type="EMBL" id="EFO94980.1"/>
    </source>
</evidence>
<feature type="transmembrane region" description="Helical" evidence="6">
    <location>
        <begin position="81"/>
        <end position="99"/>
    </location>
</feature>
<evidence type="ECO:0000256" key="6">
    <source>
        <dbReference type="SAM" id="Phobius"/>
    </source>
</evidence>
<feature type="transmembrane region" description="Helical" evidence="6">
    <location>
        <begin position="268"/>
        <end position="288"/>
    </location>
</feature>
<dbReference type="AlphaFoldDB" id="E3LHM9"/>
<comment type="subcellular location">
    <subcellularLocation>
        <location evidence="1">Membrane</location>
        <topology evidence="1">Multi-pass membrane protein</topology>
    </subcellularLocation>
</comment>
<dbReference type="Pfam" id="PF05978">
    <property type="entry name" value="UNC-93"/>
    <property type="match status" value="1"/>
</dbReference>
<feature type="transmembrane region" description="Helical" evidence="6">
    <location>
        <begin position="7"/>
        <end position="25"/>
    </location>
</feature>
<dbReference type="InterPro" id="IPR036259">
    <property type="entry name" value="MFS_trans_sf"/>
</dbReference>
<sequence>MNQQSYGFLCAFLLGMGQLCVMTGFDTESFILETVIHSIHEREPERISSYAGYYGQAVIYVFYMLACLISPSIITVSTPKTSLVFGAIFFTAFPLGFLFTNSYYYYFSSALLGVGLACMLHHLKIISKFLFPVYYQGQGGYLTSHSTRNTIESNVSLSWSLGCFCMILGSAIIAGITKYNADGTQLILDVLNTTSESHNTERQFSNIEISLIFTAFTGISFTGIIIFFLLPSRDVEDCIESSTGKKETFMEAFKLTCSTVVNPKMVQLIPLFVLCGFNTSLWISVFPTSLNFTTHNSHMIYLPALYSFAIGSGEIIMGILISFLSKRIKNFGQKPTMTIGAVCVLIYCALIHLSTAMDAPIRPTSDEPILFHHSYLLVLIIGFIGGAGDCCINSVRSVICALAMPKRRSQAFSVSKAFQALASCILFFLSPIVPLYIYTIGLPVLSLIATILFFSIAKRTQKMERKMTEGTRNAAEVGKTLNL</sequence>
<evidence type="ECO:0000256" key="5">
    <source>
        <dbReference type="ARBA" id="ARBA00023136"/>
    </source>
</evidence>
<feature type="transmembrane region" description="Helical" evidence="6">
    <location>
        <begin position="105"/>
        <end position="123"/>
    </location>
</feature>
<feature type="transmembrane region" description="Helical" evidence="6">
    <location>
        <begin position="336"/>
        <end position="355"/>
    </location>
</feature>
<feature type="transmembrane region" description="Helical" evidence="6">
    <location>
        <begin position="375"/>
        <end position="399"/>
    </location>
</feature>
<evidence type="ECO:0000256" key="4">
    <source>
        <dbReference type="ARBA" id="ARBA00022989"/>
    </source>
</evidence>
<keyword evidence="8" id="KW-1185">Reference proteome</keyword>
<dbReference type="eggNOG" id="KOG3098">
    <property type="taxonomic scope" value="Eukaryota"/>
</dbReference>
<comment type="similarity">
    <text evidence="2">Belongs to the unc-93 family.</text>
</comment>
<accession>E3LHM9</accession>
<feature type="transmembrane region" description="Helical" evidence="6">
    <location>
        <begin position="209"/>
        <end position="230"/>
    </location>
</feature>
<dbReference type="Proteomes" id="UP000008281">
    <property type="component" value="Unassembled WGS sequence"/>
</dbReference>
<dbReference type="EMBL" id="DS268409">
    <property type="protein sequence ID" value="EFO94980.1"/>
    <property type="molecule type" value="Genomic_DNA"/>
</dbReference>
<dbReference type="InterPro" id="IPR051617">
    <property type="entry name" value="UNC-93-like_regulator"/>
</dbReference>
<dbReference type="GO" id="GO:0016020">
    <property type="term" value="C:membrane"/>
    <property type="evidence" value="ECO:0007669"/>
    <property type="project" value="UniProtKB-SubCell"/>
</dbReference>
<evidence type="ECO:0000313" key="8">
    <source>
        <dbReference type="Proteomes" id="UP000008281"/>
    </source>
</evidence>
<proteinExistence type="inferred from homology"/>
<dbReference type="PANTHER" id="PTHR23294">
    <property type="entry name" value="ET TRANSLATION PRODUCT-RELATED"/>
    <property type="match status" value="1"/>
</dbReference>
<reference evidence="7" key="1">
    <citation type="submission" date="2007-07" db="EMBL/GenBank/DDBJ databases">
        <title>PCAP assembly of the Caenorhabditis remanei genome.</title>
        <authorList>
            <consortium name="The Caenorhabditis remanei Sequencing Consortium"/>
            <person name="Wilson R.K."/>
        </authorList>
    </citation>
    <scope>NUCLEOTIDE SEQUENCE [LARGE SCALE GENOMIC DNA]</scope>
    <source>
        <strain evidence="7">PB4641</strain>
    </source>
</reference>
<gene>
    <name evidence="7" type="ORF">CRE_09232</name>
</gene>